<keyword evidence="5" id="KW-0862">Zinc</keyword>
<sequence>MEIHLLDRGTISADLNFALDAEVAAVRSQQSPELRYEEYAVWNMVIDHPEATVLWDTGSNPDAESVWPAPLFEAFAHEDAADHDLETALAAVGYGVDDIDIVVQSHLHLDHAGGLYHFDGTDVPVYVHRRELEHAYLSANTEAGGDAYLAADFDYDLDWQVVHGDRQLLPGIELLHLPGHSPGLLGAHIHRETDDDVLIAGDEAFLAPNYEEGREMGTSLVYDSRAWERSRRKLKERERRSEATVIYGHDPDQFERLRDTL</sequence>
<accession>A0ABD5W585</accession>
<dbReference type="GeneID" id="76631511"/>
<dbReference type="SMART" id="SM00849">
    <property type="entry name" value="Lactamase_B"/>
    <property type="match status" value="1"/>
</dbReference>
<dbReference type="InterPro" id="IPR036866">
    <property type="entry name" value="RibonucZ/Hydroxyglut_hydro"/>
</dbReference>
<dbReference type="AlphaFoldDB" id="A0ABD5W585"/>
<dbReference type="PANTHER" id="PTHR42978:SF2">
    <property type="entry name" value="102 KBASES UNSTABLE REGION: FROM 1 TO 119443"/>
    <property type="match status" value="1"/>
</dbReference>
<protein>
    <submittedName>
        <fullName evidence="7">N-acyl homoserine lactonase family protein</fullName>
    </submittedName>
</protein>
<dbReference type="Pfam" id="PF00753">
    <property type="entry name" value="Lactamase_B"/>
    <property type="match status" value="1"/>
</dbReference>
<dbReference type="RefSeq" id="WP_267162131.1">
    <property type="nucleotide sequence ID" value="NZ_CP112972.1"/>
</dbReference>
<evidence type="ECO:0000256" key="2">
    <source>
        <dbReference type="ARBA" id="ARBA00007749"/>
    </source>
</evidence>
<evidence type="ECO:0000313" key="8">
    <source>
        <dbReference type="Proteomes" id="UP001596445"/>
    </source>
</evidence>
<evidence type="ECO:0000256" key="4">
    <source>
        <dbReference type="ARBA" id="ARBA00022801"/>
    </source>
</evidence>
<dbReference type="InterPro" id="IPR001279">
    <property type="entry name" value="Metallo-B-lactamas"/>
</dbReference>
<gene>
    <name evidence="7" type="ORF">ACFQQG_15745</name>
</gene>
<reference evidence="7 8" key="1">
    <citation type="journal article" date="2019" name="Int. J. Syst. Evol. Microbiol.">
        <title>The Global Catalogue of Microorganisms (GCM) 10K type strain sequencing project: providing services to taxonomists for standard genome sequencing and annotation.</title>
        <authorList>
            <consortium name="The Broad Institute Genomics Platform"/>
            <consortium name="The Broad Institute Genome Sequencing Center for Infectious Disease"/>
            <person name="Wu L."/>
            <person name="Ma J."/>
        </authorList>
    </citation>
    <scope>NUCLEOTIDE SEQUENCE [LARGE SCALE GENOMIC DNA]</scope>
    <source>
        <strain evidence="7 8">JCM 30072</strain>
    </source>
</reference>
<dbReference type="SUPFAM" id="SSF56281">
    <property type="entry name" value="Metallo-hydrolase/oxidoreductase"/>
    <property type="match status" value="1"/>
</dbReference>
<evidence type="ECO:0000256" key="5">
    <source>
        <dbReference type="ARBA" id="ARBA00022833"/>
    </source>
</evidence>
<comment type="cofactor">
    <cofactor evidence="1">
        <name>Zn(2+)</name>
        <dbReference type="ChEBI" id="CHEBI:29105"/>
    </cofactor>
</comment>
<dbReference type="Gene3D" id="3.60.15.10">
    <property type="entry name" value="Ribonuclease Z/Hydroxyacylglutathione hydrolase-like"/>
    <property type="match status" value="1"/>
</dbReference>
<dbReference type="Proteomes" id="UP001596445">
    <property type="component" value="Unassembled WGS sequence"/>
</dbReference>
<dbReference type="PANTHER" id="PTHR42978">
    <property type="entry name" value="QUORUM-QUENCHING LACTONASE YTNP-RELATED-RELATED"/>
    <property type="match status" value="1"/>
</dbReference>
<keyword evidence="3" id="KW-0479">Metal-binding</keyword>
<comment type="caution">
    <text evidence="7">The sequence shown here is derived from an EMBL/GenBank/DDBJ whole genome shotgun (WGS) entry which is preliminary data.</text>
</comment>
<evidence type="ECO:0000259" key="6">
    <source>
        <dbReference type="SMART" id="SM00849"/>
    </source>
</evidence>
<comment type="similarity">
    <text evidence="2">Belongs to the metallo-beta-lactamase superfamily.</text>
</comment>
<name>A0ABD5W585_9EURY</name>
<proteinExistence type="inferred from homology"/>
<organism evidence="7 8">
    <name type="scientific">Halovenus salina</name>
    <dbReference type="NCBI Taxonomy" id="1510225"/>
    <lineage>
        <taxon>Archaea</taxon>
        <taxon>Methanobacteriati</taxon>
        <taxon>Methanobacteriota</taxon>
        <taxon>Stenosarchaea group</taxon>
        <taxon>Halobacteria</taxon>
        <taxon>Halobacteriales</taxon>
        <taxon>Haloarculaceae</taxon>
        <taxon>Halovenus</taxon>
    </lineage>
</organism>
<dbReference type="EMBL" id="JBHSZI010000001">
    <property type="protein sequence ID" value="MFC7059358.1"/>
    <property type="molecule type" value="Genomic_DNA"/>
</dbReference>
<evidence type="ECO:0000256" key="1">
    <source>
        <dbReference type="ARBA" id="ARBA00001947"/>
    </source>
</evidence>
<feature type="domain" description="Metallo-beta-lactamase" evidence="6">
    <location>
        <begin position="40"/>
        <end position="249"/>
    </location>
</feature>
<evidence type="ECO:0000256" key="3">
    <source>
        <dbReference type="ARBA" id="ARBA00022723"/>
    </source>
</evidence>
<keyword evidence="8" id="KW-1185">Reference proteome</keyword>
<evidence type="ECO:0000313" key="7">
    <source>
        <dbReference type="EMBL" id="MFC7059358.1"/>
    </source>
</evidence>
<dbReference type="GO" id="GO:0046872">
    <property type="term" value="F:metal ion binding"/>
    <property type="evidence" value="ECO:0007669"/>
    <property type="project" value="UniProtKB-KW"/>
</dbReference>
<dbReference type="InterPro" id="IPR051013">
    <property type="entry name" value="MBL_superfamily_lactonases"/>
</dbReference>
<dbReference type="GO" id="GO:0016787">
    <property type="term" value="F:hydrolase activity"/>
    <property type="evidence" value="ECO:0007669"/>
    <property type="project" value="UniProtKB-KW"/>
</dbReference>
<keyword evidence="4" id="KW-0378">Hydrolase</keyword>
<dbReference type="CDD" id="cd07729">
    <property type="entry name" value="AHL_lactonase_MBL-fold"/>
    <property type="match status" value="1"/>
</dbReference>